<evidence type="ECO:0000256" key="5">
    <source>
        <dbReference type="ARBA" id="ARBA00022989"/>
    </source>
</evidence>
<dbReference type="PANTHER" id="PTHR24221:SF590">
    <property type="entry name" value="COMPONENT LINKED WITH THE ASSEMBLY OF CYTOCHROME' TRANSPORT TRANSMEMBRANE ATP-BINDING PROTEIN ABC TRANSPORTER CYDD-RELATED"/>
    <property type="match status" value="1"/>
</dbReference>
<dbReference type="InterPro" id="IPR027417">
    <property type="entry name" value="P-loop_NTPase"/>
</dbReference>
<evidence type="ECO:0000256" key="4">
    <source>
        <dbReference type="ARBA" id="ARBA00022840"/>
    </source>
</evidence>
<proteinExistence type="predicted"/>
<evidence type="ECO:0000256" key="1">
    <source>
        <dbReference type="ARBA" id="ARBA00004651"/>
    </source>
</evidence>
<dbReference type="Pfam" id="PF00005">
    <property type="entry name" value="ABC_tran"/>
    <property type="match status" value="1"/>
</dbReference>
<dbReference type="Proteomes" id="UP001595823">
    <property type="component" value="Unassembled WGS sequence"/>
</dbReference>
<dbReference type="Gene3D" id="1.20.1560.10">
    <property type="entry name" value="ABC transporter type 1, transmembrane domain"/>
    <property type="match status" value="1"/>
</dbReference>
<feature type="transmembrane region" description="Helical" evidence="7">
    <location>
        <begin position="31"/>
        <end position="54"/>
    </location>
</feature>
<comment type="caution">
    <text evidence="10">The sequence shown here is derived from an EMBL/GenBank/DDBJ whole genome shotgun (WGS) entry which is preliminary data.</text>
</comment>
<keyword evidence="6 7" id="KW-0472">Membrane</keyword>
<feature type="domain" description="ABC transporter" evidence="8">
    <location>
        <begin position="351"/>
        <end position="552"/>
    </location>
</feature>
<reference evidence="11" key="1">
    <citation type="journal article" date="2019" name="Int. J. Syst. Evol. Microbiol.">
        <title>The Global Catalogue of Microorganisms (GCM) 10K type strain sequencing project: providing services to taxonomists for standard genome sequencing and annotation.</title>
        <authorList>
            <consortium name="The Broad Institute Genomics Platform"/>
            <consortium name="The Broad Institute Genome Sequencing Center for Infectious Disease"/>
            <person name="Wu L."/>
            <person name="Ma J."/>
        </authorList>
    </citation>
    <scope>NUCLEOTIDE SEQUENCE [LARGE SCALE GENOMIC DNA]</scope>
    <source>
        <strain evidence="11">IBRC-M 10908</strain>
    </source>
</reference>
<dbReference type="CDD" id="cd18584">
    <property type="entry name" value="ABC_6TM_AarD_CydD"/>
    <property type="match status" value="1"/>
</dbReference>
<keyword evidence="4" id="KW-0067">ATP-binding</keyword>
<evidence type="ECO:0000313" key="10">
    <source>
        <dbReference type="EMBL" id="MFC4336585.1"/>
    </source>
</evidence>
<dbReference type="NCBIfam" id="TIGR02857">
    <property type="entry name" value="CydD"/>
    <property type="match status" value="1"/>
</dbReference>
<dbReference type="InterPro" id="IPR011527">
    <property type="entry name" value="ABC1_TM_dom"/>
</dbReference>
<dbReference type="PROSITE" id="PS50929">
    <property type="entry name" value="ABC_TM1F"/>
    <property type="match status" value="1"/>
</dbReference>
<dbReference type="CDD" id="cd03228">
    <property type="entry name" value="ABCC_MRP_Like"/>
    <property type="match status" value="1"/>
</dbReference>
<dbReference type="InterPro" id="IPR014216">
    <property type="entry name" value="ABC_transptr_CydD"/>
</dbReference>
<feature type="domain" description="ABC transmembrane type-1" evidence="9">
    <location>
        <begin position="33"/>
        <end position="317"/>
    </location>
</feature>
<dbReference type="PROSITE" id="PS50893">
    <property type="entry name" value="ABC_TRANSPORTER_2"/>
    <property type="match status" value="1"/>
</dbReference>
<organism evidence="10 11">
    <name type="scientific">Salininema proteolyticum</name>
    <dbReference type="NCBI Taxonomy" id="1607685"/>
    <lineage>
        <taxon>Bacteria</taxon>
        <taxon>Bacillati</taxon>
        <taxon>Actinomycetota</taxon>
        <taxon>Actinomycetes</taxon>
        <taxon>Glycomycetales</taxon>
        <taxon>Glycomycetaceae</taxon>
        <taxon>Salininema</taxon>
    </lineage>
</organism>
<dbReference type="InterPro" id="IPR003439">
    <property type="entry name" value="ABC_transporter-like_ATP-bd"/>
</dbReference>
<dbReference type="SUPFAM" id="SSF52540">
    <property type="entry name" value="P-loop containing nucleoside triphosphate hydrolases"/>
    <property type="match status" value="1"/>
</dbReference>
<feature type="transmembrane region" description="Helical" evidence="7">
    <location>
        <begin position="74"/>
        <end position="94"/>
    </location>
</feature>
<keyword evidence="5 7" id="KW-1133">Transmembrane helix</keyword>
<evidence type="ECO:0000259" key="8">
    <source>
        <dbReference type="PROSITE" id="PS50893"/>
    </source>
</evidence>
<dbReference type="Gene3D" id="3.40.50.300">
    <property type="entry name" value="P-loop containing nucleotide triphosphate hydrolases"/>
    <property type="match status" value="1"/>
</dbReference>
<dbReference type="SMART" id="SM00382">
    <property type="entry name" value="AAA"/>
    <property type="match status" value="1"/>
</dbReference>
<feature type="transmembrane region" description="Helical" evidence="7">
    <location>
        <begin position="170"/>
        <end position="191"/>
    </location>
</feature>
<evidence type="ECO:0000259" key="9">
    <source>
        <dbReference type="PROSITE" id="PS50929"/>
    </source>
</evidence>
<accession>A0ABV8U0H4</accession>
<feature type="transmembrane region" description="Helical" evidence="7">
    <location>
        <begin position="250"/>
        <end position="270"/>
    </location>
</feature>
<dbReference type="PROSITE" id="PS00211">
    <property type="entry name" value="ABC_TRANSPORTER_1"/>
    <property type="match status" value="1"/>
</dbReference>
<dbReference type="PANTHER" id="PTHR24221">
    <property type="entry name" value="ATP-BINDING CASSETTE SUB-FAMILY B"/>
    <property type="match status" value="1"/>
</dbReference>
<dbReference type="EMBL" id="JBHSDK010000021">
    <property type="protein sequence ID" value="MFC4336585.1"/>
    <property type="molecule type" value="Genomic_DNA"/>
</dbReference>
<evidence type="ECO:0000256" key="7">
    <source>
        <dbReference type="SAM" id="Phobius"/>
    </source>
</evidence>
<evidence type="ECO:0000256" key="3">
    <source>
        <dbReference type="ARBA" id="ARBA00022741"/>
    </source>
</evidence>
<feature type="transmembrane region" description="Helical" evidence="7">
    <location>
        <begin position="282"/>
        <end position="303"/>
    </location>
</feature>
<name>A0ABV8U0H4_9ACTN</name>
<dbReference type="InterPro" id="IPR036640">
    <property type="entry name" value="ABC1_TM_sf"/>
</dbReference>
<comment type="subcellular location">
    <subcellularLocation>
        <location evidence="1">Cell membrane</location>
        <topology evidence="1">Multi-pass membrane protein</topology>
    </subcellularLocation>
</comment>
<dbReference type="RefSeq" id="WP_380622666.1">
    <property type="nucleotide sequence ID" value="NZ_JBHSDK010000021.1"/>
</dbReference>
<keyword evidence="3" id="KW-0547">Nucleotide-binding</keyword>
<dbReference type="SUPFAM" id="SSF90123">
    <property type="entry name" value="ABC transporter transmembrane region"/>
    <property type="match status" value="1"/>
</dbReference>
<evidence type="ECO:0000256" key="6">
    <source>
        <dbReference type="ARBA" id="ARBA00023136"/>
    </source>
</evidence>
<keyword evidence="11" id="KW-1185">Reference proteome</keyword>
<dbReference type="InterPro" id="IPR039421">
    <property type="entry name" value="Type_1_exporter"/>
</dbReference>
<keyword evidence="2 7" id="KW-0812">Transmembrane</keyword>
<evidence type="ECO:0000256" key="2">
    <source>
        <dbReference type="ARBA" id="ARBA00022692"/>
    </source>
</evidence>
<dbReference type="InterPro" id="IPR003593">
    <property type="entry name" value="AAA+_ATPase"/>
</dbReference>
<feature type="transmembrane region" description="Helical" evidence="7">
    <location>
        <begin position="145"/>
        <end position="164"/>
    </location>
</feature>
<sequence>MTATSTNSLEPPRTRGIDRRLFRYTRGTRRYIVLSAVLGAVTTACIIAGAWSIATLVSGAVAGELTLEGSMREMAVLAGAMALRAIAASVQDSAAQASASGVKRDLRSAALASLARQPEDGRHSGETANLLVRGIESLDSYFSRYIPQLVLAVLVPLSVIAVMATADVTSAVVVVLTLPLIPVFGILIGLYTSARAEKQWKVTALLARRFTDLVAGLPTLKAFGRAERQTEHLRASTVDYRKRTMSLLKVAFMSALALELAASISVAIVAVEIGVRLVHGDLSGMVGLQIALFVLILAPEAYLPLRQVGVHYHASAEGLAAADELFATIKEEDTGEPARAPAAVARSAPMIQVRRARFAYPGREPLPELSMTIPAGAITVLTAPSGAGKSTLFSALLGFRTPQSGSLLVGEQDLAEADLDQWRHRTAWMPQKPVLVDGTIADNVRLAVADEVPDSMVEEAVAAAQAPDPSRSVSASGSGVSAGEAARIGLARLFLRVKALNPPVLILDEPTAHLDRDTEARVLDGIRRHAEGRTVLIASHRPAVAAIADREVTW</sequence>
<dbReference type="Pfam" id="PF00664">
    <property type="entry name" value="ABC_membrane"/>
    <property type="match status" value="1"/>
</dbReference>
<dbReference type="InterPro" id="IPR017871">
    <property type="entry name" value="ABC_transporter-like_CS"/>
</dbReference>
<protein>
    <submittedName>
        <fullName evidence="10">Thiol reductant ABC exporter subunit CydD</fullName>
    </submittedName>
</protein>
<gene>
    <name evidence="10" type="primary">cydD</name>
    <name evidence="10" type="ORF">ACFPET_15380</name>
</gene>
<evidence type="ECO:0000313" key="11">
    <source>
        <dbReference type="Proteomes" id="UP001595823"/>
    </source>
</evidence>